<evidence type="ECO:0000313" key="1">
    <source>
        <dbReference type="EMBL" id="MBI1646972.1"/>
    </source>
</evidence>
<dbReference type="Proteomes" id="UP000641139">
    <property type="component" value="Unassembled WGS sequence"/>
</dbReference>
<evidence type="ECO:0000313" key="2">
    <source>
        <dbReference type="Proteomes" id="UP000641139"/>
    </source>
</evidence>
<keyword evidence="2" id="KW-1185">Reference proteome</keyword>
<reference evidence="1 2" key="1">
    <citation type="journal article" date="2021" name="Int. J. Syst. Evol. Microbiol.">
        <title>Capnocytophaga periodontitidis sp. nov., isolated from subgingival plaque of periodontitis patient.</title>
        <authorList>
            <person name="Zhang Y."/>
            <person name="Qiao D."/>
            <person name="Shi W."/>
            <person name="Wu D."/>
            <person name="Cai M."/>
        </authorList>
    </citation>
    <scope>NUCLEOTIDE SEQUENCE [LARGE SCALE GENOMIC DNA]</scope>
    <source>
        <strain evidence="1 2">051621</strain>
    </source>
</reference>
<organism evidence="1 2">
    <name type="scientific">Capnocytophaga periodontitidis</name>
    <dbReference type="NCBI Taxonomy" id="2795027"/>
    <lineage>
        <taxon>Bacteria</taxon>
        <taxon>Pseudomonadati</taxon>
        <taxon>Bacteroidota</taxon>
        <taxon>Flavobacteriia</taxon>
        <taxon>Flavobacteriales</taxon>
        <taxon>Flavobacteriaceae</taxon>
        <taxon>Capnocytophaga</taxon>
    </lineage>
</organism>
<proteinExistence type="predicted"/>
<sequence length="49" mass="5700">MNKKIDIKIDKSLDKFKGKVLFPKKLALAEELLQRAKFPTELKEKLNIS</sequence>
<protein>
    <submittedName>
        <fullName evidence="1">Uncharacterized protein</fullName>
    </submittedName>
</protein>
<comment type="caution">
    <text evidence="1">The sequence shown here is derived from an EMBL/GenBank/DDBJ whole genome shotgun (WGS) entry which is preliminary data.</text>
</comment>
<gene>
    <name evidence="1" type="ORF">I7X30_07870</name>
</gene>
<dbReference type="RefSeq" id="WP_009412469.1">
    <property type="nucleotide sequence ID" value="NZ_JAEFDB010000005.1"/>
</dbReference>
<dbReference type="EMBL" id="JAEFDC010000005">
    <property type="protein sequence ID" value="MBI1646972.1"/>
    <property type="molecule type" value="Genomic_DNA"/>
</dbReference>
<name>A0ABS0SN59_9FLAO</name>
<accession>A0ABS0SN59</accession>